<dbReference type="Proteomes" id="UP000252554">
    <property type="component" value="Unassembled WGS sequence"/>
</dbReference>
<dbReference type="InterPro" id="IPR008868">
    <property type="entry name" value="TniB"/>
</dbReference>
<dbReference type="RefSeq" id="WP_128121245.1">
    <property type="nucleotide sequence ID" value="NZ_QNTV01000015.1"/>
</dbReference>
<evidence type="ECO:0000313" key="2">
    <source>
        <dbReference type="Proteomes" id="UP000252554"/>
    </source>
</evidence>
<dbReference type="CDD" id="cd00009">
    <property type="entry name" value="AAA"/>
    <property type="match status" value="1"/>
</dbReference>
<comment type="caution">
    <text evidence="1">The sequence shown here is derived from an EMBL/GenBank/DDBJ whole genome shotgun (WGS) entry which is preliminary data.</text>
</comment>
<protein>
    <submittedName>
        <fullName evidence="1">Transposase</fullName>
    </submittedName>
</protein>
<dbReference type="AlphaFoldDB" id="A0A365PR64"/>
<sequence>MIDGQHLSPNRRALLSLDDDCRIVEIQNDRVWVDNSQSENVFGMVDNVLAVPERNQAPCLLIYGEGGTGKSSIARRIKSFKKFRQKLIYVDLTVKPNGLKFSGQILFSLGVPGEPLYSTKSFSRDLSAELLHIIRLRGIKGIVFDEFHDAFLVPRLEQHRNLSMIKGLSNAPYGLSVIGFGTSSALASLKSDSQFYRRFTMIDLPDWSDSEEFRSFLLGIEGQLPLKKQSYLDSEEFSRFLLERTGGRMDSVIRILRSSACYAIRSGEERITLDLMRSAFSSPWGY</sequence>
<dbReference type="Gene3D" id="3.40.50.300">
    <property type="entry name" value="P-loop containing nucleotide triphosphate hydrolases"/>
    <property type="match status" value="1"/>
</dbReference>
<reference evidence="1 2" key="1">
    <citation type="submission" date="2018-06" db="EMBL/GenBank/DDBJ databases">
        <title>Whole genome sequencing of four bacterial strains from South Shetland trench revealing bio-synthetic gene clusters.</title>
        <authorList>
            <person name="Abdel-Mageed W.M."/>
            <person name="Lehri B."/>
            <person name="Jarmusch S.A."/>
            <person name="Miranda K."/>
            <person name="Goodfellow M."/>
            <person name="Jaspars M."/>
            <person name="Karlyshev A.V."/>
        </authorList>
    </citation>
    <scope>NUCLEOTIDE SEQUENCE [LARGE SCALE GENOMIC DNA]</scope>
    <source>
        <strain evidence="1 2">SST2</strain>
    </source>
</reference>
<dbReference type="SUPFAM" id="SSF52540">
    <property type="entry name" value="P-loop containing nucleoside triphosphate hydrolases"/>
    <property type="match status" value="1"/>
</dbReference>
<dbReference type="EMBL" id="QNTV01000015">
    <property type="protein sequence ID" value="RBA54696.1"/>
    <property type="molecule type" value="Genomic_DNA"/>
</dbReference>
<dbReference type="InterPro" id="IPR027417">
    <property type="entry name" value="P-loop_NTPase"/>
</dbReference>
<proteinExistence type="predicted"/>
<dbReference type="Pfam" id="PF05621">
    <property type="entry name" value="TniB"/>
    <property type="match status" value="1"/>
</dbReference>
<gene>
    <name evidence="1" type="ORF">DQ403_17070</name>
</gene>
<accession>A0A365PR64</accession>
<evidence type="ECO:0000313" key="1">
    <source>
        <dbReference type="EMBL" id="RBA54696.1"/>
    </source>
</evidence>
<name>A0A365PR64_9GAMM</name>
<organism evidence="1 2">
    <name type="scientific">Stutzerimonas zhaodongensis</name>
    <dbReference type="NCBI Taxonomy" id="1176257"/>
    <lineage>
        <taxon>Bacteria</taxon>
        <taxon>Pseudomonadati</taxon>
        <taxon>Pseudomonadota</taxon>
        <taxon>Gammaproteobacteria</taxon>
        <taxon>Pseudomonadales</taxon>
        <taxon>Pseudomonadaceae</taxon>
        <taxon>Stutzerimonas</taxon>
    </lineage>
</organism>